<reference evidence="1" key="1">
    <citation type="submission" date="2020-02" db="EMBL/GenBank/DDBJ databases">
        <authorList>
            <person name="Meier V. D."/>
        </authorList>
    </citation>
    <scope>NUCLEOTIDE SEQUENCE</scope>
    <source>
        <strain evidence="1">AVDCRST_MAG10</strain>
    </source>
</reference>
<dbReference type="AlphaFoldDB" id="A0A6J4JGY0"/>
<gene>
    <name evidence="1" type="ORF">AVDCRST_MAG10-3759</name>
</gene>
<accession>A0A6J4JGY0</accession>
<name>A0A6J4JGY0_9ACTN</name>
<sequence>MLIGARLAQAIRPVTSCKRQLLERFRASVRVAGHHRDQGVG</sequence>
<evidence type="ECO:0000313" key="1">
    <source>
        <dbReference type="EMBL" id="CAA9278769.1"/>
    </source>
</evidence>
<proteinExistence type="predicted"/>
<dbReference type="EMBL" id="CADCTB010000222">
    <property type="protein sequence ID" value="CAA9278769.1"/>
    <property type="molecule type" value="Genomic_DNA"/>
</dbReference>
<organism evidence="1">
    <name type="scientific">uncultured Acidimicrobiales bacterium</name>
    <dbReference type="NCBI Taxonomy" id="310071"/>
    <lineage>
        <taxon>Bacteria</taxon>
        <taxon>Bacillati</taxon>
        <taxon>Actinomycetota</taxon>
        <taxon>Acidimicrobiia</taxon>
        <taxon>Acidimicrobiales</taxon>
        <taxon>environmental samples</taxon>
    </lineage>
</organism>
<protein>
    <submittedName>
        <fullName evidence="1">Uncharacterized protein</fullName>
    </submittedName>
</protein>